<dbReference type="GeneID" id="63843007"/>
<reference evidence="2" key="1">
    <citation type="journal article" date="2020" name="Phytopathology">
        <title>Genome sequence of the chestnut blight fungus Cryphonectria parasitica EP155: A fundamental resource for an archetypical invasive plant pathogen.</title>
        <authorList>
            <person name="Crouch J.A."/>
            <person name="Dawe A."/>
            <person name="Aerts A."/>
            <person name="Barry K."/>
            <person name="Churchill A.C.L."/>
            <person name="Grimwood J."/>
            <person name="Hillman B."/>
            <person name="Milgroom M.G."/>
            <person name="Pangilinan J."/>
            <person name="Smith M."/>
            <person name="Salamov A."/>
            <person name="Schmutz J."/>
            <person name="Yadav J."/>
            <person name="Grigoriev I.V."/>
            <person name="Nuss D."/>
        </authorList>
    </citation>
    <scope>NUCLEOTIDE SEQUENCE</scope>
    <source>
        <strain evidence="2">EP155</strain>
    </source>
</reference>
<proteinExistence type="predicted"/>
<accession>A0A9P4Y8V7</accession>
<gene>
    <name evidence="2" type="ORF">M406DRAFT_75537</name>
</gene>
<organism evidence="2 3">
    <name type="scientific">Cryphonectria parasitica (strain ATCC 38755 / EP155)</name>
    <dbReference type="NCBI Taxonomy" id="660469"/>
    <lineage>
        <taxon>Eukaryota</taxon>
        <taxon>Fungi</taxon>
        <taxon>Dikarya</taxon>
        <taxon>Ascomycota</taxon>
        <taxon>Pezizomycotina</taxon>
        <taxon>Sordariomycetes</taxon>
        <taxon>Sordariomycetidae</taxon>
        <taxon>Diaporthales</taxon>
        <taxon>Cryphonectriaceae</taxon>
        <taxon>Cryphonectria-Endothia species complex</taxon>
        <taxon>Cryphonectria</taxon>
    </lineage>
</organism>
<name>A0A9P4Y8V7_CRYP1</name>
<evidence type="ECO:0000313" key="2">
    <source>
        <dbReference type="EMBL" id="KAF3768195.1"/>
    </source>
</evidence>
<feature type="compositionally biased region" description="Low complexity" evidence="1">
    <location>
        <begin position="50"/>
        <end position="59"/>
    </location>
</feature>
<evidence type="ECO:0000256" key="1">
    <source>
        <dbReference type="SAM" id="MobiDB-lite"/>
    </source>
</evidence>
<evidence type="ECO:0000313" key="3">
    <source>
        <dbReference type="Proteomes" id="UP000803844"/>
    </source>
</evidence>
<dbReference type="AlphaFoldDB" id="A0A9P4Y8V7"/>
<keyword evidence="3" id="KW-1185">Reference proteome</keyword>
<feature type="region of interest" description="Disordered" evidence="1">
    <location>
        <begin position="1"/>
        <end position="30"/>
    </location>
</feature>
<feature type="region of interest" description="Disordered" evidence="1">
    <location>
        <begin position="44"/>
        <end position="84"/>
    </location>
</feature>
<protein>
    <submittedName>
        <fullName evidence="2">Uncharacterized protein</fullName>
    </submittedName>
</protein>
<dbReference type="RefSeq" id="XP_040779156.1">
    <property type="nucleotide sequence ID" value="XM_040925878.1"/>
</dbReference>
<dbReference type="Proteomes" id="UP000803844">
    <property type="component" value="Unassembled WGS sequence"/>
</dbReference>
<sequence length="150" mass="16346">MSSRTPSPSDMDIGSPLPLLAHTPTLPPSTTMTEMRTMSFHEEGSLDENLLAALPSPASDLRATPPLAAYPTHPTPDTVEADMSSLGRNPQWPIYPCEHAKWVVHNQFQGERSTTLFDVELGPVACNSTTLVNKDYHGLMSFFVNSPVTP</sequence>
<feature type="compositionally biased region" description="Low complexity" evidence="1">
    <location>
        <begin position="16"/>
        <end position="30"/>
    </location>
</feature>
<comment type="caution">
    <text evidence="2">The sequence shown here is derived from an EMBL/GenBank/DDBJ whole genome shotgun (WGS) entry which is preliminary data.</text>
</comment>
<dbReference type="EMBL" id="MU032345">
    <property type="protein sequence ID" value="KAF3768195.1"/>
    <property type="molecule type" value="Genomic_DNA"/>
</dbReference>